<evidence type="ECO:0000259" key="1">
    <source>
        <dbReference type="Pfam" id="PF18962"/>
    </source>
</evidence>
<feature type="domain" description="Bacterial repeat" evidence="2">
    <location>
        <begin position="314"/>
        <end position="386"/>
    </location>
</feature>
<dbReference type="Pfam" id="PF18998">
    <property type="entry name" value="Flg_new_2"/>
    <property type="match status" value="1"/>
</dbReference>
<dbReference type="Proteomes" id="UP001596020">
    <property type="component" value="Unassembled WGS sequence"/>
</dbReference>
<feature type="domain" description="Secretion system C-terminal sorting" evidence="1">
    <location>
        <begin position="698"/>
        <end position="765"/>
    </location>
</feature>
<name>A0ABV9K611_9PORP</name>
<evidence type="ECO:0000313" key="3">
    <source>
        <dbReference type="EMBL" id="MFC4665467.1"/>
    </source>
</evidence>
<dbReference type="SUPFAM" id="SSF52058">
    <property type="entry name" value="L domain-like"/>
    <property type="match status" value="1"/>
</dbReference>
<dbReference type="InterPro" id="IPR032675">
    <property type="entry name" value="LRR_dom_sf"/>
</dbReference>
<keyword evidence="4" id="KW-1185">Reference proteome</keyword>
<sequence length="767" mass="86488">MTFSKYKDRDTGEQVYKAGDKVSISFTIPKGKEAKVEGAEETKAVDGKNEFTLVASENGNGVKPIIITGDITEISASYSEKITIETLKVESKVIESISIKYKDVENIICDNLPKLKLIEFPYDAILKQASFENCSSLEYIDFNGPSLTSKPLDGIKVINLKGCTALKEFTCTNRNLEKLDFSGMKNLERVSASNNELVTISLIGCEKLKSLDVKENKLESIDIQGCSSLSYISCYLNKLTMEASHKIAENLPQRTAEEKGLLSFVVPVGTTDIDLNVMSTTDVSLANSKNWTVQKVNQYGSDGQPYNGEAQTFNVTIEKTEHGKIEIEDYTTDDLEEVEEGAELIVKVTPDKGYKLDKLMANKEDITTSKRFTVNSNVTLKATFVEDKGKEEPDPKPENQKYNFGGVIYDGGVSGFRYYYDSKDELARIDYIKNNSITSFDSVYYNDNHKMVRIDKFLDYSGSKNLVRDTRFDYEYDQVGNLVSRKASNIPTGMSFGEYVFKYDDEGHCIKGEINIQDVIMSEKFDYDEHGNMIKRSNYSRNSSEDESKDVLKAWIDYTYDNNNLIKTQLYIRTLSTQDPKEVPCSEQYDMSYDDKNCLAETKVSQVNKRNEMVTVGIMKYKYDEVLAEDINMPVFAYDLDAPYSSFNIHLNGMPLRRTSQGTYAPNKKTPASTGAYIYSYPASIKEIVSENQISVKVFPNPASDVITVDALDIKEVKLIDMNGQVVRNYPVHSDRIEIPVESLTRGMYIVNVKTSTQTESIKIILK</sequence>
<comment type="caution">
    <text evidence="3">The sequence shown here is derived from an EMBL/GenBank/DDBJ whole genome shotgun (WGS) entry which is preliminary data.</text>
</comment>
<reference evidence="4" key="1">
    <citation type="journal article" date="2019" name="Int. J. Syst. Evol. Microbiol.">
        <title>The Global Catalogue of Microorganisms (GCM) 10K type strain sequencing project: providing services to taxonomists for standard genome sequencing and annotation.</title>
        <authorList>
            <consortium name="The Broad Institute Genomics Platform"/>
            <consortium name="The Broad Institute Genome Sequencing Center for Infectious Disease"/>
            <person name="Wu L."/>
            <person name="Ma J."/>
        </authorList>
    </citation>
    <scope>NUCLEOTIDE SEQUENCE [LARGE SCALE GENOMIC DNA]</scope>
    <source>
        <strain evidence="4">CGMCC 4.7357</strain>
    </source>
</reference>
<dbReference type="Gene3D" id="3.80.10.10">
    <property type="entry name" value="Ribonuclease Inhibitor"/>
    <property type="match status" value="1"/>
</dbReference>
<dbReference type="InterPro" id="IPR044060">
    <property type="entry name" value="Bacterial_rp_domain"/>
</dbReference>
<proteinExistence type="predicted"/>
<organism evidence="3 4">
    <name type="scientific">Falsiporphyromonas endometrii</name>
    <dbReference type="NCBI Taxonomy" id="1387297"/>
    <lineage>
        <taxon>Bacteria</taxon>
        <taxon>Pseudomonadati</taxon>
        <taxon>Bacteroidota</taxon>
        <taxon>Bacteroidia</taxon>
        <taxon>Bacteroidales</taxon>
        <taxon>Porphyromonadaceae</taxon>
        <taxon>Falsiporphyromonas</taxon>
    </lineage>
</organism>
<accession>A0ABV9K611</accession>
<gene>
    <name evidence="3" type="ORF">ACFO3G_02395</name>
</gene>
<dbReference type="Pfam" id="PF18962">
    <property type="entry name" value="Por_Secre_tail"/>
    <property type="match status" value="1"/>
</dbReference>
<dbReference type="NCBIfam" id="TIGR04183">
    <property type="entry name" value="Por_Secre_tail"/>
    <property type="match status" value="1"/>
</dbReference>
<dbReference type="RefSeq" id="WP_380077629.1">
    <property type="nucleotide sequence ID" value="NZ_JBHSGO010000042.1"/>
</dbReference>
<dbReference type="EMBL" id="JBHSGO010000042">
    <property type="protein sequence ID" value="MFC4665467.1"/>
    <property type="molecule type" value="Genomic_DNA"/>
</dbReference>
<protein>
    <submittedName>
        <fullName evidence="3">T9SS type A sorting domain-containing protein</fullName>
    </submittedName>
</protein>
<evidence type="ECO:0000259" key="2">
    <source>
        <dbReference type="Pfam" id="PF18998"/>
    </source>
</evidence>
<evidence type="ECO:0000313" key="4">
    <source>
        <dbReference type="Proteomes" id="UP001596020"/>
    </source>
</evidence>
<dbReference type="InterPro" id="IPR026444">
    <property type="entry name" value="Secre_tail"/>
</dbReference>